<dbReference type="InterPro" id="IPR018490">
    <property type="entry name" value="cNMP-bd_dom_sf"/>
</dbReference>
<dbReference type="Pfam" id="PF13545">
    <property type="entry name" value="HTH_Crp_2"/>
    <property type="match status" value="1"/>
</dbReference>
<evidence type="ECO:0000256" key="2">
    <source>
        <dbReference type="ARBA" id="ARBA00023125"/>
    </source>
</evidence>
<reference evidence="6" key="1">
    <citation type="submission" date="2022-12" db="EMBL/GenBank/DDBJ databases">
        <title>Reference genome sequencing for broad-spectrum identification of bacterial and archaeal isolates by mass spectrometry.</title>
        <authorList>
            <person name="Sekiguchi Y."/>
            <person name="Tourlousse D.M."/>
        </authorList>
    </citation>
    <scope>NUCLEOTIDE SEQUENCE</scope>
    <source>
        <strain evidence="6">TSL-P1</strain>
    </source>
</reference>
<gene>
    <name evidence="6" type="ORF">TISLANDTSLP1_20740</name>
</gene>
<dbReference type="Pfam" id="PF00027">
    <property type="entry name" value="cNMP_binding"/>
    <property type="match status" value="1"/>
</dbReference>
<dbReference type="EMBL" id="BSDX01000001">
    <property type="protein sequence ID" value="GLI54381.1"/>
    <property type="molecule type" value="Genomic_DNA"/>
</dbReference>
<dbReference type="InterPro" id="IPR012318">
    <property type="entry name" value="HTH_CRP"/>
</dbReference>
<organism evidence="6 7">
    <name type="scientific">Thermodesulfovibrio yellowstonii</name>
    <dbReference type="NCBI Taxonomy" id="28262"/>
    <lineage>
        <taxon>Bacteria</taxon>
        <taxon>Pseudomonadati</taxon>
        <taxon>Nitrospirota</taxon>
        <taxon>Thermodesulfovibrionia</taxon>
        <taxon>Thermodesulfovibrionales</taxon>
        <taxon>Thermodesulfovibrionaceae</taxon>
        <taxon>Thermodesulfovibrio</taxon>
    </lineage>
</organism>
<dbReference type="Gene3D" id="1.10.10.10">
    <property type="entry name" value="Winged helix-like DNA-binding domain superfamily/Winged helix DNA-binding domain"/>
    <property type="match status" value="1"/>
</dbReference>
<name>A0A9W6GIH3_9BACT</name>
<evidence type="ECO:0000256" key="3">
    <source>
        <dbReference type="ARBA" id="ARBA00023163"/>
    </source>
</evidence>
<dbReference type="GO" id="GO:0003700">
    <property type="term" value="F:DNA-binding transcription factor activity"/>
    <property type="evidence" value="ECO:0007669"/>
    <property type="project" value="TreeGrafter"/>
</dbReference>
<dbReference type="CDD" id="cd00038">
    <property type="entry name" value="CAP_ED"/>
    <property type="match status" value="1"/>
</dbReference>
<evidence type="ECO:0000313" key="6">
    <source>
        <dbReference type="EMBL" id="GLI54381.1"/>
    </source>
</evidence>
<keyword evidence="3" id="KW-0804">Transcription</keyword>
<evidence type="ECO:0000259" key="5">
    <source>
        <dbReference type="PROSITE" id="PS51063"/>
    </source>
</evidence>
<dbReference type="InterPro" id="IPR036388">
    <property type="entry name" value="WH-like_DNA-bd_sf"/>
</dbReference>
<evidence type="ECO:0000259" key="4">
    <source>
        <dbReference type="PROSITE" id="PS50042"/>
    </source>
</evidence>
<proteinExistence type="predicted"/>
<dbReference type="SMART" id="SM00100">
    <property type="entry name" value="cNMP"/>
    <property type="match status" value="1"/>
</dbReference>
<evidence type="ECO:0000313" key="7">
    <source>
        <dbReference type="Proteomes" id="UP001144297"/>
    </source>
</evidence>
<feature type="domain" description="Cyclic nucleotide-binding" evidence="4">
    <location>
        <begin position="7"/>
        <end position="127"/>
    </location>
</feature>
<dbReference type="InterPro" id="IPR014710">
    <property type="entry name" value="RmlC-like_jellyroll"/>
</dbReference>
<dbReference type="SUPFAM" id="SSF46785">
    <property type="entry name" value="Winged helix' DNA-binding domain"/>
    <property type="match status" value="1"/>
</dbReference>
<comment type="caution">
    <text evidence="6">The sequence shown here is derived from an EMBL/GenBank/DDBJ whole genome shotgun (WGS) entry which is preliminary data.</text>
</comment>
<dbReference type="PROSITE" id="PS50042">
    <property type="entry name" value="CNMP_BINDING_3"/>
    <property type="match status" value="1"/>
</dbReference>
<dbReference type="AlphaFoldDB" id="A0A9W6GIH3"/>
<accession>A0A9W6GIH3</accession>
<dbReference type="SMART" id="SM00419">
    <property type="entry name" value="HTH_CRP"/>
    <property type="match status" value="1"/>
</dbReference>
<dbReference type="PROSITE" id="PS51063">
    <property type="entry name" value="HTH_CRP_2"/>
    <property type="match status" value="1"/>
</dbReference>
<dbReference type="InterPro" id="IPR036390">
    <property type="entry name" value="WH_DNA-bd_sf"/>
</dbReference>
<dbReference type="GO" id="GO:0005829">
    <property type="term" value="C:cytosol"/>
    <property type="evidence" value="ECO:0007669"/>
    <property type="project" value="TreeGrafter"/>
</dbReference>
<dbReference type="PRINTS" id="PR00034">
    <property type="entry name" value="HTHCRP"/>
</dbReference>
<dbReference type="Proteomes" id="UP001144297">
    <property type="component" value="Unassembled WGS sequence"/>
</dbReference>
<dbReference type="CDD" id="cd00092">
    <property type="entry name" value="HTH_CRP"/>
    <property type="match status" value="1"/>
</dbReference>
<dbReference type="Gene3D" id="2.60.120.10">
    <property type="entry name" value="Jelly Rolls"/>
    <property type="match status" value="1"/>
</dbReference>
<keyword evidence="1" id="KW-0805">Transcription regulation</keyword>
<sequence>MLEKLAIFQKLNENDIKTLEENLKVYKFKKRETIFNEGDIPQWFHVLIKGKIKISKFSNNGKEIILEILDAPDFFGTLALLKNIPYPASAIAIDDCDIGNIPSQKFLQIVNKYPELQSEILNHITMRLKSGIENLKNMALVDVLSRIVYQILKLANKYGKKVSEGILIDLKLTKQEIAEMSGTTTETAIRIMSKLKKEGYIIEQNRKIIIKDIEMLLNLLKD</sequence>
<dbReference type="PANTHER" id="PTHR24567">
    <property type="entry name" value="CRP FAMILY TRANSCRIPTIONAL REGULATORY PROTEIN"/>
    <property type="match status" value="1"/>
</dbReference>
<keyword evidence="2" id="KW-0238">DNA-binding</keyword>
<dbReference type="InterPro" id="IPR050397">
    <property type="entry name" value="Env_Response_Regulators"/>
</dbReference>
<protein>
    <submittedName>
        <fullName evidence="6">Transcriptional regulator</fullName>
    </submittedName>
</protein>
<dbReference type="InterPro" id="IPR000595">
    <property type="entry name" value="cNMP-bd_dom"/>
</dbReference>
<keyword evidence="7" id="KW-1185">Reference proteome</keyword>
<feature type="domain" description="HTH crp-type" evidence="5">
    <location>
        <begin position="141"/>
        <end position="214"/>
    </location>
</feature>
<dbReference type="PANTHER" id="PTHR24567:SF28">
    <property type="entry name" value="LISTERIOLYSIN REGULATORY PROTEIN"/>
    <property type="match status" value="1"/>
</dbReference>
<dbReference type="GO" id="GO:0003677">
    <property type="term" value="F:DNA binding"/>
    <property type="evidence" value="ECO:0007669"/>
    <property type="project" value="UniProtKB-KW"/>
</dbReference>
<evidence type="ECO:0000256" key="1">
    <source>
        <dbReference type="ARBA" id="ARBA00023015"/>
    </source>
</evidence>
<dbReference type="SUPFAM" id="SSF51206">
    <property type="entry name" value="cAMP-binding domain-like"/>
    <property type="match status" value="1"/>
</dbReference>